<dbReference type="EMBL" id="MBFT01000214">
    <property type="protein sequence ID" value="PVU94984.1"/>
    <property type="molecule type" value="Genomic_DNA"/>
</dbReference>
<gene>
    <name evidence="1" type="ORF">BB559_002868</name>
</gene>
<organism evidence="1 2">
    <name type="scientific">Furculomyces boomerangus</name>
    <dbReference type="NCBI Taxonomy" id="61424"/>
    <lineage>
        <taxon>Eukaryota</taxon>
        <taxon>Fungi</taxon>
        <taxon>Fungi incertae sedis</taxon>
        <taxon>Zoopagomycota</taxon>
        <taxon>Kickxellomycotina</taxon>
        <taxon>Harpellomycetes</taxon>
        <taxon>Harpellales</taxon>
        <taxon>Harpellaceae</taxon>
        <taxon>Furculomyces</taxon>
    </lineage>
</organism>
<evidence type="ECO:0000313" key="2">
    <source>
        <dbReference type="Proteomes" id="UP000245699"/>
    </source>
</evidence>
<proteinExistence type="predicted"/>
<accession>A0A2T9YRV4</accession>
<sequence>MEYIFSMVNPSDASSRIKDQLEWSPSQLVFKRVNKIFDPHDVDPFASSRNKQIETFVSLEADSRAVKINALAQLHSKKKILQARALGFAIAAMSGANLKDILTQGLWSSQRIFDNTTIFSGDSEDTSIVFQSKVQ</sequence>
<protein>
    <submittedName>
        <fullName evidence="1">Uncharacterized protein</fullName>
    </submittedName>
</protein>
<evidence type="ECO:0000313" key="1">
    <source>
        <dbReference type="EMBL" id="PVU94984.1"/>
    </source>
</evidence>
<name>A0A2T9YRV4_9FUNG</name>
<comment type="caution">
    <text evidence="1">The sequence shown here is derived from an EMBL/GenBank/DDBJ whole genome shotgun (WGS) entry which is preliminary data.</text>
</comment>
<keyword evidence="2" id="KW-1185">Reference proteome</keyword>
<dbReference type="AlphaFoldDB" id="A0A2T9YRV4"/>
<reference evidence="1 2" key="1">
    <citation type="journal article" date="2018" name="MBio">
        <title>Comparative Genomics Reveals the Core Gene Toolbox for the Fungus-Insect Symbiosis.</title>
        <authorList>
            <person name="Wang Y."/>
            <person name="Stata M."/>
            <person name="Wang W."/>
            <person name="Stajich J.E."/>
            <person name="White M.M."/>
            <person name="Moncalvo J.M."/>
        </authorList>
    </citation>
    <scope>NUCLEOTIDE SEQUENCE [LARGE SCALE GENOMIC DNA]</scope>
    <source>
        <strain evidence="1 2">AUS-77-4</strain>
    </source>
</reference>
<dbReference type="OrthoDB" id="5588333at2759"/>
<dbReference type="Proteomes" id="UP000245699">
    <property type="component" value="Unassembled WGS sequence"/>
</dbReference>